<dbReference type="PROSITE" id="PS50110">
    <property type="entry name" value="RESPONSE_REGULATORY"/>
    <property type="match status" value="1"/>
</dbReference>
<name>A0A852RF68_9MICO</name>
<dbReference type="InterPro" id="IPR039420">
    <property type="entry name" value="WalR-like"/>
</dbReference>
<dbReference type="GO" id="GO:0006352">
    <property type="term" value="P:DNA-templated transcription initiation"/>
    <property type="evidence" value="ECO:0007669"/>
    <property type="project" value="InterPro"/>
</dbReference>
<dbReference type="GO" id="GO:0016987">
    <property type="term" value="F:sigma factor activity"/>
    <property type="evidence" value="ECO:0007669"/>
    <property type="project" value="UniProtKB-KW"/>
</dbReference>
<organism evidence="8 9">
    <name type="scientific">Leucobacter aridicollis</name>
    <dbReference type="NCBI Taxonomy" id="283878"/>
    <lineage>
        <taxon>Bacteria</taxon>
        <taxon>Bacillati</taxon>
        <taxon>Actinomycetota</taxon>
        <taxon>Actinomycetes</taxon>
        <taxon>Micrococcales</taxon>
        <taxon>Microbacteriaceae</taxon>
        <taxon>Leucobacter</taxon>
    </lineage>
</organism>
<dbReference type="SUPFAM" id="SSF46894">
    <property type="entry name" value="C-terminal effector domain of the bipartite response regulators"/>
    <property type="match status" value="1"/>
</dbReference>
<dbReference type="Gene3D" id="3.40.50.2300">
    <property type="match status" value="1"/>
</dbReference>
<evidence type="ECO:0000313" key="8">
    <source>
        <dbReference type="EMBL" id="NYD26934.1"/>
    </source>
</evidence>
<dbReference type="InterPro" id="IPR011006">
    <property type="entry name" value="CheY-like_superfamily"/>
</dbReference>
<dbReference type="RefSeq" id="WP_185986992.1">
    <property type="nucleotide sequence ID" value="NZ_BAAALZ010000001.1"/>
</dbReference>
<dbReference type="InterPro" id="IPR036388">
    <property type="entry name" value="WH-like_DNA-bd_sf"/>
</dbReference>
<dbReference type="EMBL" id="JACCBD010000001">
    <property type="protein sequence ID" value="NYD26934.1"/>
    <property type="molecule type" value="Genomic_DNA"/>
</dbReference>
<evidence type="ECO:0000259" key="7">
    <source>
        <dbReference type="PROSITE" id="PS50110"/>
    </source>
</evidence>
<dbReference type="PANTHER" id="PTHR43214">
    <property type="entry name" value="TWO-COMPONENT RESPONSE REGULATOR"/>
    <property type="match status" value="1"/>
</dbReference>
<dbReference type="Gene3D" id="1.10.10.10">
    <property type="entry name" value="Winged helix-like DNA-binding domain superfamily/Winged helix DNA-binding domain"/>
    <property type="match status" value="1"/>
</dbReference>
<dbReference type="SMART" id="SM00421">
    <property type="entry name" value="HTH_LUXR"/>
    <property type="match status" value="1"/>
</dbReference>
<dbReference type="GO" id="GO:0000160">
    <property type="term" value="P:phosphorelay signal transduction system"/>
    <property type="evidence" value="ECO:0007669"/>
    <property type="project" value="InterPro"/>
</dbReference>
<keyword evidence="9" id="KW-1185">Reference proteome</keyword>
<sequence length="213" mass="23732">MEDHLMQRKYVTALLDHQPDFRVVYACEELPELMEWMETADRNMLPDLVLLDLMVDRRPHADPRMASKLIAHHRYPGPKVVLFSALTSPPLARRMIQVGVHGAIGKRDSEANILQAVRAVLSGEWWVSPELAELIADDPKRPALSEQEERALALYASGSSIEEVAAAIGVKTNTVKKYLQRVRNKYAAAQRPLNSRLDLAKAAADDGYLAAVG</sequence>
<dbReference type="InterPro" id="IPR000792">
    <property type="entry name" value="Tscrpt_reg_LuxR_C"/>
</dbReference>
<keyword evidence="3" id="KW-0731">Sigma factor</keyword>
<dbReference type="AlphaFoldDB" id="A0A852RF68"/>
<dbReference type="PRINTS" id="PR00038">
    <property type="entry name" value="HTHLUXR"/>
</dbReference>
<dbReference type="Proteomes" id="UP000586095">
    <property type="component" value="Unassembled WGS sequence"/>
</dbReference>
<evidence type="ECO:0000256" key="5">
    <source>
        <dbReference type="ARBA" id="ARBA00023163"/>
    </source>
</evidence>
<reference evidence="8 9" key="1">
    <citation type="submission" date="2020-07" db="EMBL/GenBank/DDBJ databases">
        <title>Sequencing the genomes of 1000 actinobacteria strains.</title>
        <authorList>
            <person name="Klenk H.-P."/>
        </authorList>
    </citation>
    <scope>NUCLEOTIDE SEQUENCE [LARGE SCALE GENOMIC DNA]</scope>
    <source>
        <strain evidence="8 9">DSM 17380</strain>
    </source>
</reference>
<dbReference type="GO" id="GO:0003677">
    <property type="term" value="F:DNA binding"/>
    <property type="evidence" value="ECO:0007669"/>
    <property type="project" value="UniProtKB-KW"/>
</dbReference>
<keyword evidence="6" id="KW-0597">Phosphoprotein</keyword>
<comment type="caution">
    <text evidence="8">The sequence shown here is derived from an EMBL/GenBank/DDBJ whole genome shotgun (WGS) entry which is preliminary data.</text>
</comment>
<accession>A0A852RF68</accession>
<dbReference type="Pfam" id="PF08281">
    <property type="entry name" value="Sigma70_r4_2"/>
    <property type="match status" value="1"/>
</dbReference>
<dbReference type="Pfam" id="PF00072">
    <property type="entry name" value="Response_reg"/>
    <property type="match status" value="1"/>
</dbReference>
<evidence type="ECO:0000256" key="3">
    <source>
        <dbReference type="ARBA" id="ARBA00023082"/>
    </source>
</evidence>
<evidence type="ECO:0000256" key="4">
    <source>
        <dbReference type="ARBA" id="ARBA00023125"/>
    </source>
</evidence>
<evidence type="ECO:0000313" key="9">
    <source>
        <dbReference type="Proteomes" id="UP000586095"/>
    </source>
</evidence>
<keyword evidence="4 8" id="KW-0238">DNA-binding</keyword>
<feature type="domain" description="Response regulatory" evidence="7">
    <location>
        <begin position="1"/>
        <end position="121"/>
    </location>
</feature>
<gene>
    <name evidence="8" type="ORF">BJ960_001737</name>
</gene>
<dbReference type="InterPro" id="IPR013249">
    <property type="entry name" value="RNA_pol_sigma70_r4_t2"/>
</dbReference>
<dbReference type="InterPro" id="IPR001789">
    <property type="entry name" value="Sig_transdc_resp-reg_receiver"/>
</dbReference>
<feature type="modified residue" description="4-aspartylphosphate" evidence="6">
    <location>
        <position position="52"/>
    </location>
</feature>
<dbReference type="SUPFAM" id="SSF52172">
    <property type="entry name" value="CheY-like"/>
    <property type="match status" value="1"/>
</dbReference>
<dbReference type="InterPro" id="IPR016032">
    <property type="entry name" value="Sig_transdc_resp-reg_C-effctor"/>
</dbReference>
<evidence type="ECO:0000256" key="2">
    <source>
        <dbReference type="ARBA" id="ARBA00023015"/>
    </source>
</evidence>
<keyword evidence="2" id="KW-0805">Transcription regulation</keyword>
<evidence type="ECO:0000256" key="6">
    <source>
        <dbReference type="PROSITE-ProRule" id="PRU00169"/>
    </source>
</evidence>
<evidence type="ECO:0000256" key="1">
    <source>
        <dbReference type="ARBA" id="ARBA00010641"/>
    </source>
</evidence>
<keyword evidence="5" id="KW-0804">Transcription</keyword>
<proteinExistence type="inferred from homology"/>
<comment type="similarity">
    <text evidence="1">Belongs to the sigma-70 factor family. ECF subfamily.</text>
</comment>
<protein>
    <submittedName>
        <fullName evidence="8">DNA-binding NarL/FixJ family response regulator</fullName>
    </submittedName>
</protein>